<feature type="transmembrane region" description="Helical" evidence="7">
    <location>
        <begin position="314"/>
        <end position="338"/>
    </location>
</feature>
<gene>
    <name evidence="9" type="ORF">HBR001_LOCUS946</name>
</gene>
<evidence type="ECO:0000313" key="10">
    <source>
        <dbReference type="Proteomes" id="UP001162031"/>
    </source>
</evidence>
<evidence type="ECO:0000256" key="1">
    <source>
        <dbReference type="ARBA" id="ARBA00004651"/>
    </source>
</evidence>
<feature type="transmembrane region" description="Helical" evidence="7">
    <location>
        <begin position="400"/>
        <end position="427"/>
    </location>
</feature>
<reference evidence="9" key="1">
    <citation type="submission" date="2022-12" db="EMBL/GenBank/DDBJ databases">
        <authorList>
            <person name="Webb A."/>
        </authorList>
    </citation>
    <scope>NUCLEOTIDE SEQUENCE</scope>
    <source>
        <strain evidence="9">Hp1</strain>
    </source>
</reference>
<feature type="transmembrane region" description="Helical" evidence="7">
    <location>
        <begin position="511"/>
        <end position="531"/>
    </location>
</feature>
<evidence type="ECO:0000256" key="7">
    <source>
        <dbReference type="RuleBase" id="RU361216"/>
    </source>
</evidence>
<organism evidence="9 10">
    <name type="scientific">Hyaloperonospora brassicae</name>
    <name type="common">Brassica downy mildew</name>
    <name type="synonym">Peronospora brassicae</name>
    <dbReference type="NCBI Taxonomy" id="162125"/>
    <lineage>
        <taxon>Eukaryota</taxon>
        <taxon>Sar</taxon>
        <taxon>Stramenopiles</taxon>
        <taxon>Oomycota</taxon>
        <taxon>Peronosporomycetes</taxon>
        <taxon>Peronosporales</taxon>
        <taxon>Peronosporaceae</taxon>
        <taxon>Hyaloperonospora</taxon>
    </lineage>
</organism>
<feature type="transmembrane region" description="Helical" evidence="7">
    <location>
        <begin position="130"/>
        <end position="147"/>
    </location>
</feature>
<feature type="compositionally biased region" description="Low complexity" evidence="8">
    <location>
        <begin position="19"/>
        <end position="28"/>
    </location>
</feature>
<dbReference type="PRINTS" id="PR00173">
    <property type="entry name" value="EDTRNSPORT"/>
</dbReference>
<evidence type="ECO:0000256" key="8">
    <source>
        <dbReference type="SAM" id="MobiDB-lite"/>
    </source>
</evidence>
<dbReference type="GO" id="GO:0005886">
    <property type="term" value="C:plasma membrane"/>
    <property type="evidence" value="ECO:0007669"/>
    <property type="project" value="UniProtKB-SubCell"/>
</dbReference>
<dbReference type="EMBL" id="CANTFL010000086">
    <property type="protein sequence ID" value="CAI5712936.1"/>
    <property type="molecule type" value="Genomic_DNA"/>
</dbReference>
<keyword evidence="3" id="KW-1003">Cell membrane</keyword>
<feature type="transmembrane region" description="Helical" evidence="7">
    <location>
        <begin position="167"/>
        <end position="191"/>
    </location>
</feature>
<evidence type="ECO:0000256" key="5">
    <source>
        <dbReference type="ARBA" id="ARBA00022989"/>
    </source>
</evidence>
<feature type="compositionally biased region" description="Basic and acidic residues" evidence="8">
    <location>
        <begin position="1"/>
        <end position="12"/>
    </location>
</feature>
<feature type="transmembrane region" description="Helical" evidence="7">
    <location>
        <begin position="203"/>
        <end position="229"/>
    </location>
</feature>
<sequence length="609" mass="64879">MLDKSATKDSSRSDMSAPSMLSSISGFSSGSSSLWYGSSTADVPSSRSAPLYSVTRGTNFTSTIDGHSCGDNGMESHFASSVPVAEEKASEPRDSTFRPFHTPAKDPNMPFSDMVLTASPLARHASTRKMMLIVLSIIGGTLVGGLLKHVAIHKTTAEWIMTPGHLFTRAVQCIVVPMVFVNLVVATADIVHKRLGKYLAGRLAFALLISMIIAIGLGLATAVAMHSVFCSYRKDESNVSTDAIFGIQCGNGRYLEAGEDGVVTCSATKLSAASRFALDDVNGALVRNEALTGTNTTLSNNVLNIISQAVPANIVAAFVSSMLLSIAAFSLPLGAMLACSFDGPASLNPLLEFFREVNETLVHMAHYILRFTPLAVLSLLAGSLATTLEDSVADQPLKLVLIVVTTLVVTVLVHMLVIVPAFFLLVTRRNPFSFMLQMLPVYVYSVGCSSSMATMPLSLQCFEASRDTASPIMHFVLSVGTSLHMPGTCIYLAVVVHFMADVAGIAHAQSVSTMLVTFLGVLLCTITAPPVPSGALTVLTAAWNIVFPEYAIPDSLYALVLASDVFLDRFVTLCNVNAQAMLCHILADQFDAEDLETVPHAHTQQQAAR</sequence>
<accession>A0AAV0T4K0</accession>
<evidence type="ECO:0000313" key="9">
    <source>
        <dbReference type="EMBL" id="CAI5712936.1"/>
    </source>
</evidence>
<evidence type="ECO:0000256" key="4">
    <source>
        <dbReference type="ARBA" id="ARBA00022692"/>
    </source>
</evidence>
<comment type="caution">
    <text evidence="9">The sequence shown here is derived from an EMBL/GenBank/DDBJ whole genome shotgun (WGS) entry which is preliminary data.</text>
</comment>
<dbReference type="Pfam" id="PF00375">
    <property type="entry name" value="SDF"/>
    <property type="match status" value="1"/>
</dbReference>
<keyword evidence="2 7" id="KW-0813">Transport</keyword>
<keyword evidence="4 7" id="KW-0812">Transmembrane</keyword>
<feature type="transmembrane region" description="Helical" evidence="7">
    <location>
        <begin position="367"/>
        <end position="388"/>
    </location>
</feature>
<dbReference type="GO" id="GO:0015293">
    <property type="term" value="F:symporter activity"/>
    <property type="evidence" value="ECO:0007669"/>
    <property type="project" value="UniProtKB-UniRule"/>
</dbReference>
<keyword evidence="5 7" id="KW-1133">Transmembrane helix</keyword>
<name>A0AAV0T4K0_HYABA</name>
<feature type="region of interest" description="Disordered" evidence="8">
    <location>
        <begin position="1"/>
        <end position="28"/>
    </location>
</feature>
<feature type="transmembrane region" description="Helical" evidence="7">
    <location>
        <begin position="471"/>
        <end position="499"/>
    </location>
</feature>
<feature type="transmembrane region" description="Helical" evidence="7">
    <location>
        <begin position="439"/>
        <end position="459"/>
    </location>
</feature>
<comment type="subcellular location">
    <subcellularLocation>
        <location evidence="1">Cell membrane</location>
        <topology evidence="1">Multi-pass membrane protein</topology>
    </subcellularLocation>
    <subcellularLocation>
        <location evidence="7">Membrane</location>
        <topology evidence="7">Multi-pass membrane protein</topology>
    </subcellularLocation>
</comment>
<protein>
    <recommendedName>
        <fullName evidence="7">Amino acid transporter</fullName>
    </recommendedName>
</protein>
<dbReference type="SUPFAM" id="SSF118215">
    <property type="entry name" value="Proton glutamate symport protein"/>
    <property type="match status" value="1"/>
</dbReference>
<evidence type="ECO:0000256" key="3">
    <source>
        <dbReference type="ARBA" id="ARBA00022475"/>
    </source>
</evidence>
<keyword evidence="6 7" id="KW-0472">Membrane</keyword>
<dbReference type="Gene3D" id="1.10.3860.10">
    <property type="entry name" value="Sodium:dicarboxylate symporter"/>
    <property type="match status" value="1"/>
</dbReference>
<dbReference type="AlphaFoldDB" id="A0AAV0T4K0"/>
<keyword evidence="7" id="KW-0769">Symport</keyword>
<evidence type="ECO:0000256" key="2">
    <source>
        <dbReference type="ARBA" id="ARBA00022448"/>
    </source>
</evidence>
<evidence type="ECO:0000256" key="6">
    <source>
        <dbReference type="ARBA" id="ARBA00023136"/>
    </source>
</evidence>
<dbReference type="Proteomes" id="UP001162031">
    <property type="component" value="Unassembled WGS sequence"/>
</dbReference>
<keyword evidence="10" id="KW-1185">Reference proteome</keyword>
<dbReference type="InterPro" id="IPR036458">
    <property type="entry name" value="Na:dicarbo_symporter_sf"/>
</dbReference>
<dbReference type="PANTHER" id="PTHR42865">
    <property type="entry name" value="PROTON/GLUTAMATE-ASPARTATE SYMPORTER"/>
    <property type="match status" value="1"/>
</dbReference>
<dbReference type="InterPro" id="IPR001991">
    <property type="entry name" value="Na-dicarboxylate_symporter"/>
</dbReference>
<dbReference type="PANTHER" id="PTHR42865:SF7">
    <property type="entry name" value="PROTON_GLUTAMATE-ASPARTATE SYMPORTER"/>
    <property type="match status" value="1"/>
</dbReference>
<proteinExistence type="inferred from homology"/>
<comment type="similarity">
    <text evidence="7">Belongs to the dicarboxylate/amino acid:cation symporter (DAACS) (TC 2.A.23) family.</text>
</comment>